<organism evidence="2 3">
    <name type="scientific">Babesia gibsoni</name>
    <dbReference type="NCBI Taxonomy" id="33632"/>
    <lineage>
        <taxon>Eukaryota</taxon>
        <taxon>Sar</taxon>
        <taxon>Alveolata</taxon>
        <taxon>Apicomplexa</taxon>
        <taxon>Aconoidasida</taxon>
        <taxon>Piroplasmida</taxon>
        <taxon>Babesiidae</taxon>
        <taxon>Babesia</taxon>
    </lineage>
</organism>
<accession>A0AAD8PD21</accession>
<keyword evidence="1" id="KW-0812">Transmembrane</keyword>
<sequence>MNPKNNIISENIIIPYIANKVDVFVVINSLILFTIAKNENINTSPKDAAFNEVAYKLLCSIYVIMKFL</sequence>
<keyword evidence="1" id="KW-1133">Transmembrane helix</keyword>
<evidence type="ECO:0000313" key="2">
    <source>
        <dbReference type="EMBL" id="KAK1441661.1"/>
    </source>
</evidence>
<reference evidence="2" key="1">
    <citation type="submission" date="2023-08" db="EMBL/GenBank/DDBJ databases">
        <title>Draft sequence of the Babesia gibsoni genome.</title>
        <authorList>
            <person name="Yamagishi J.Y."/>
            <person name="Xuan X.X."/>
        </authorList>
    </citation>
    <scope>NUCLEOTIDE SEQUENCE</scope>
    <source>
        <strain evidence="2">Azabu</strain>
    </source>
</reference>
<feature type="transmembrane region" description="Helical" evidence="1">
    <location>
        <begin position="12"/>
        <end position="36"/>
    </location>
</feature>
<gene>
    <name evidence="2" type="ORF">BgAZ_700030</name>
</gene>
<dbReference type="AlphaFoldDB" id="A0AAD8PD21"/>
<keyword evidence="3" id="KW-1185">Reference proteome</keyword>
<evidence type="ECO:0000313" key="3">
    <source>
        <dbReference type="Proteomes" id="UP001230268"/>
    </source>
</evidence>
<protein>
    <submittedName>
        <fullName evidence="2">Uncharacterized protein</fullName>
    </submittedName>
</protein>
<geneLocation type="mitochondrion" evidence="2"/>
<dbReference type="Proteomes" id="UP001230268">
    <property type="component" value="Unassembled WGS sequence"/>
</dbReference>
<proteinExistence type="predicted"/>
<name>A0AAD8PD21_BABGI</name>
<keyword evidence="1" id="KW-0472">Membrane</keyword>
<evidence type="ECO:0000256" key="1">
    <source>
        <dbReference type="SAM" id="Phobius"/>
    </source>
</evidence>
<comment type="caution">
    <text evidence="2">The sequence shown here is derived from an EMBL/GenBank/DDBJ whole genome shotgun (WGS) entry which is preliminary data.</text>
</comment>
<keyword evidence="2" id="KW-0496">Mitochondrion</keyword>
<dbReference type="EMBL" id="JAVEPI010000007">
    <property type="protein sequence ID" value="KAK1441661.1"/>
    <property type="molecule type" value="Genomic_DNA"/>
</dbReference>